<keyword evidence="2" id="KW-1185">Reference proteome</keyword>
<organism evidence="1 2">
    <name type="scientific">Candidatus Epulonipiscium fishelsonii</name>
    <dbReference type="NCBI Taxonomy" id="77094"/>
    <lineage>
        <taxon>Bacteria</taxon>
        <taxon>Bacillati</taxon>
        <taxon>Bacillota</taxon>
        <taxon>Clostridia</taxon>
        <taxon>Lachnospirales</taxon>
        <taxon>Lachnospiraceae</taxon>
        <taxon>Candidatus Epulonipiscium</taxon>
    </lineage>
</organism>
<evidence type="ECO:0000313" key="2">
    <source>
        <dbReference type="Proteomes" id="UP000188605"/>
    </source>
</evidence>
<comment type="caution">
    <text evidence="1">The sequence shown here is derived from an EMBL/GenBank/DDBJ whole genome shotgun (WGS) entry which is preliminary data.</text>
</comment>
<evidence type="ECO:0000313" key="1">
    <source>
        <dbReference type="EMBL" id="ONI38561.1"/>
    </source>
</evidence>
<reference evidence="1" key="1">
    <citation type="submission" date="2016-08" db="EMBL/GenBank/DDBJ databases">
        <authorList>
            <person name="Ngugi D.K."/>
            <person name="Miyake S."/>
            <person name="Stingl U."/>
        </authorList>
    </citation>
    <scope>NUCLEOTIDE SEQUENCE</scope>
    <source>
        <strain evidence="1">SCG-B11WGA-EpuloA1</strain>
    </source>
</reference>
<proteinExistence type="predicted"/>
<sequence>MVEKFDRYFSDFKEKYNINDMYYGSFCNFESEEEFFGDFGAEKFIIIDFVKFQPIYTQSYLT</sequence>
<gene>
    <name evidence="1" type="ORF">AN396_10425</name>
</gene>
<accession>A0ACC8X939</accession>
<dbReference type="Proteomes" id="UP000188605">
    <property type="component" value="Unassembled WGS sequence"/>
</dbReference>
<dbReference type="EMBL" id="LJDB01000084">
    <property type="protein sequence ID" value="ONI38561.1"/>
    <property type="molecule type" value="Genomic_DNA"/>
</dbReference>
<protein>
    <submittedName>
        <fullName evidence="1">Uncharacterized protein</fullName>
    </submittedName>
</protein>
<name>A0ACC8X939_9FIRM</name>